<evidence type="ECO:0000313" key="7">
    <source>
        <dbReference type="Proteomes" id="UP000054988"/>
    </source>
</evidence>
<evidence type="ECO:0000256" key="3">
    <source>
        <dbReference type="PROSITE-ProRule" id="PRU10007"/>
    </source>
</evidence>
<feature type="active site" evidence="3">
    <location>
        <position position="268"/>
    </location>
</feature>
<gene>
    <name evidence="6" type="ORF">WG66_14955</name>
</gene>
<evidence type="ECO:0000256" key="1">
    <source>
        <dbReference type="ARBA" id="ARBA00009986"/>
    </source>
</evidence>
<dbReference type="InterPro" id="IPR016162">
    <property type="entry name" value="Ald_DH_N"/>
</dbReference>
<dbReference type="PANTHER" id="PTHR11699">
    <property type="entry name" value="ALDEHYDE DEHYDROGENASE-RELATED"/>
    <property type="match status" value="1"/>
</dbReference>
<dbReference type="FunFam" id="3.40.605.10:FF:000026">
    <property type="entry name" value="Aldehyde dehydrogenase, putative"/>
    <property type="match status" value="1"/>
</dbReference>
<dbReference type="InterPro" id="IPR015590">
    <property type="entry name" value="Aldehyde_DH_dom"/>
</dbReference>
<dbReference type="EMBL" id="LATX01002226">
    <property type="protein sequence ID" value="KTB32429.1"/>
    <property type="molecule type" value="Genomic_DNA"/>
</dbReference>
<dbReference type="FunFam" id="3.40.605.10:FF:000050">
    <property type="entry name" value="Aldehyde dehydrogenase, mitochondrial"/>
    <property type="match status" value="1"/>
</dbReference>
<accession>A0A0W0F7X1</accession>
<sequence>MGVFKTELKTPTFNGTLSFNTGLFINGEWVDPVEGGTVDVVNPATRKVITSVSAGTDKDVDKAVDAAWKAYRTSWGHKVPGAQRGVLLNKLADLMEKHKDELAALESLNVGKPYSTSQRMDVPTAVACFRYYAGWTDKVHGKTIETTEAKFTYTRHEPYGVVGQIIPWNFPLVMLSWKIAPAVATGNCCVLKPSEVTPLTALKFAGLINEAGFPPGVINIVNGYGNTVGNAIALHPDIRKIAFTGSTLVGRKIQEASANSNLKVVSLELGGKSPNIIFDDADLEQAVKWACVGIYANMGQACTAGSRIFVHSAIYDKFLQAFTAATQAFASGTGDPFDNKTQHGPQVSQVQFDRIMSYLESARTDGATIHQGGDKHDSSEGYFIQPTIITNAKPTMKVVKEEIFGPVGVVIKFDTEEEVLAMANDTAYGLAAAVFTQNNARAHKIANSLESGTVWVNCCNIPEISIPFGGYKQSGFGRELGEYALETYTQVKAVHVNIGLKL</sequence>
<dbReference type="InterPro" id="IPR016163">
    <property type="entry name" value="Ald_DH_C"/>
</dbReference>
<dbReference type="GO" id="GO:0004030">
    <property type="term" value="F:aldehyde dehydrogenase [NAD(P)+] activity"/>
    <property type="evidence" value="ECO:0007669"/>
    <property type="project" value="UniProtKB-ARBA"/>
</dbReference>
<reference evidence="6 7" key="1">
    <citation type="submission" date="2015-12" db="EMBL/GenBank/DDBJ databases">
        <title>Draft genome sequence of Moniliophthora roreri, the causal agent of frosty pod rot of cacao.</title>
        <authorList>
            <person name="Aime M.C."/>
            <person name="Diaz-Valderrama J.R."/>
            <person name="Kijpornyongpan T."/>
            <person name="Phillips-Mora W."/>
        </authorList>
    </citation>
    <scope>NUCLEOTIDE SEQUENCE [LARGE SCALE GENOMIC DNA]</scope>
    <source>
        <strain evidence="6 7">MCA 2952</strain>
    </source>
</reference>
<organism evidence="6 7">
    <name type="scientific">Moniliophthora roreri</name>
    <name type="common">Frosty pod rot fungus</name>
    <name type="synonym">Monilia roreri</name>
    <dbReference type="NCBI Taxonomy" id="221103"/>
    <lineage>
        <taxon>Eukaryota</taxon>
        <taxon>Fungi</taxon>
        <taxon>Dikarya</taxon>
        <taxon>Basidiomycota</taxon>
        <taxon>Agaricomycotina</taxon>
        <taxon>Agaricomycetes</taxon>
        <taxon>Agaricomycetidae</taxon>
        <taxon>Agaricales</taxon>
        <taxon>Marasmiineae</taxon>
        <taxon>Marasmiaceae</taxon>
        <taxon>Moniliophthora</taxon>
    </lineage>
</organism>
<dbReference type="PROSITE" id="PS00070">
    <property type="entry name" value="ALDEHYDE_DEHYDR_CYS"/>
    <property type="match status" value="1"/>
</dbReference>
<evidence type="ECO:0000256" key="2">
    <source>
        <dbReference type="ARBA" id="ARBA00023002"/>
    </source>
</evidence>
<dbReference type="InterPro" id="IPR016161">
    <property type="entry name" value="Ald_DH/histidinol_DH"/>
</dbReference>
<dbReference type="eggNOG" id="KOG2450">
    <property type="taxonomic scope" value="Eukaryota"/>
</dbReference>
<comment type="caution">
    <text evidence="6">The sequence shown here is derived from an EMBL/GenBank/DDBJ whole genome shotgun (WGS) entry which is preliminary data.</text>
</comment>
<dbReference type="InterPro" id="IPR016160">
    <property type="entry name" value="Ald_DH_CS_CYS"/>
</dbReference>
<dbReference type="Pfam" id="PF00171">
    <property type="entry name" value="Aldedh"/>
    <property type="match status" value="1"/>
</dbReference>
<evidence type="ECO:0000256" key="4">
    <source>
        <dbReference type="RuleBase" id="RU003345"/>
    </source>
</evidence>
<dbReference type="PROSITE" id="PS00687">
    <property type="entry name" value="ALDEHYDE_DEHYDR_GLU"/>
    <property type="match status" value="1"/>
</dbReference>
<dbReference type="Proteomes" id="UP000054988">
    <property type="component" value="Unassembled WGS sequence"/>
</dbReference>
<keyword evidence="2 4" id="KW-0560">Oxidoreductase</keyword>
<dbReference type="SUPFAM" id="SSF53720">
    <property type="entry name" value="ALDH-like"/>
    <property type="match status" value="1"/>
</dbReference>
<evidence type="ECO:0000259" key="5">
    <source>
        <dbReference type="Pfam" id="PF00171"/>
    </source>
</evidence>
<dbReference type="Gene3D" id="3.40.605.10">
    <property type="entry name" value="Aldehyde Dehydrogenase, Chain A, domain 1"/>
    <property type="match status" value="1"/>
</dbReference>
<proteinExistence type="inferred from homology"/>
<evidence type="ECO:0000313" key="6">
    <source>
        <dbReference type="EMBL" id="KTB32429.1"/>
    </source>
</evidence>
<comment type="similarity">
    <text evidence="1 4">Belongs to the aldehyde dehydrogenase family.</text>
</comment>
<protein>
    <recommendedName>
        <fullName evidence="5">Aldehyde dehydrogenase domain-containing protein</fullName>
    </recommendedName>
</protein>
<dbReference type="Gene3D" id="3.40.309.10">
    <property type="entry name" value="Aldehyde Dehydrogenase, Chain A, domain 2"/>
    <property type="match status" value="1"/>
</dbReference>
<dbReference type="FunFam" id="3.40.309.10:FF:000012">
    <property type="entry name" value="Betaine aldehyde dehydrogenase"/>
    <property type="match status" value="1"/>
</dbReference>
<feature type="domain" description="Aldehyde dehydrogenase" evidence="5">
    <location>
        <begin position="29"/>
        <end position="494"/>
    </location>
</feature>
<dbReference type="AlphaFoldDB" id="A0A0W0F7X1"/>
<dbReference type="CDD" id="cd07091">
    <property type="entry name" value="ALDH_F1-2_Ald2-like"/>
    <property type="match status" value="1"/>
</dbReference>
<dbReference type="InterPro" id="IPR029510">
    <property type="entry name" value="Ald_DH_CS_GLU"/>
</dbReference>
<name>A0A0W0F7X1_MONRR</name>